<dbReference type="InterPro" id="IPR021852">
    <property type="entry name" value="DUF3456"/>
</dbReference>
<dbReference type="OrthoDB" id="1641903at2759"/>
<evidence type="ECO:0000256" key="1">
    <source>
        <dbReference type="SAM" id="SignalP"/>
    </source>
</evidence>
<name>A0A1S3FIE0_DIPOR</name>
<dbReference type="Proteomes" id="UP000081671">
    <property type="component" value="Unplaced"/>
</dbReference>
<dbReference type="InterPro" id="IPR052682">
    <property type="entry name" value="MZB1"/>
</dbReference>
<dbReference type="RefSeq" id="XP_012875814.1">
    <property type="nucleotide sequence ID" value="XM_013020360.1"/>
</dbReference>
<dbReference type="FunCoup" id="A0A1S3FIE0">
    <property type="interactions" value="29"/>
</dbReference>
<feature type="domain" description="DUF3456" evidence="2">
    <location>
        <begin position="48"/>
        <end position="177"/>
    </location>
</feature>
<feature type="signal peptide" evidence="1">
    <location>
        <begin position="1"/>
        <end position="15"/>
    </location>
</feature>
<dbReference type="PANTHER" id="PTHR15881">
    <property type="entry name" value="MARGINAL ZONE B- AND B1-CELL-SPECIFIC PROTEIN"/>
    <property type="match status" value="1"/>
</dbReference>
<gene>
    <name evidence="4" type="primary">Mzb1</name>
</gene>
<dbReference type="AlphaFoldDB" id="A0A1S3FIE0"/>
<organism evidence="3 4">
    <name type="scientific">Dipodomys ordii</name>
    <name type="common">Ord's kangaroo rat</name>
    <dbReference type="NCBI Taxonomy" id="10020"/>
    <lineage>
        <taxon>Eukaryota</taxon>
        <taxon>Metazoa</taxon>
        <taxon>Chordata</taxon>
        <taxon>Craniata</taxon>
        <taxon>Vertebrata</taxon>
        <taxon>Euteleostomi</taxon>
        <taxon>Mammalia</taxon>
        <taxon>Eutheria</taxon>
        <taxon>Euarchontoglires</taxon>
        <taxon>Glires</taxon>
        <taxon>Rodentia</taxon>
        <taxon>Castorimorpha</taxon>
        <taxon>Heteromyidae</taxon>
        <taxon>Dipodomyinae</taxon>
        <taxon>Dipodomys</taxon>
    </lineage>
</organism>
<proteinExistence type="predicted"/>
<dbReference type="GO" id="GO:0030888">
    <property type="term" value="P:regulation of B cell proliferation"/>
    <property type="evidence" value="ECO:0007669"/>
    <property type="project" value="TreeGrafter"/>
</dbReference>
<accession>A0A1S3FIE0</accession>
<dbReference type="GO" id="GO:0034663">
    <property type="term" value="C:endoplasmic reticulum chaperone complex"/>
    <property type="evidence" value="ECO:0007669"/>
    <property type="project" value="TreeGrafter"/>
</dbReference>
<dbReference type="Pfam" id="PF11938">
    <property type="entry name" value="DUF3456"/>
    <property type="match status" value="1"/>
</dbReference>
<protein>
    <submittedName>
        <fullName evidence="4">Marginal zone B- and B1-cell-specific protein</fullName>
    </submittedName>
</protein>
<evidence type="ECO:0000259" key="2">
    <source>
        <dbReference type="Pfam" id="PF11938"/>
    </source>
</evidence>
<dbReference type="CTD" id="51237"/>
<reference evidence="4" key="1">
    <citation type="submission" date="2025-08" db="UniProtKB">
        <authorList>
            <consortium name="RefSeq"/>
        </authorList>
    </citation>
    <scope>IDENTIFICATION</scope>
    <source>
        <tissue evidence="4">Kidney</tissue>
    </source>
</reference>
<dbReference type="GO" id="GO:0005576">
    <property type="term" value="C:extracellular region"/>
    <property type="evidence" value="ECO:0007669"/>
    <property type="project" value="TreeGrafter"/>
</dbReference>
<keyword evidence="1" id="KW-0732">Signal</keyword>
<dbReference type="InParanoid" id="A0A1S3FIE0"/>
<evidence type="ECO:0000313" key="3">
    <source>
        <dbReference type="Proteomes" id="UP000081671"/>
    </source>
</evidence>
<keyword evidence="3" id="KW-1185">Reference proteome</keyword>
<evidence type="ECO:0000313" key="4">
    <source>
        <dbReference type="RefSeq" id="XP_012875814.1"/>
    </source>
</evidence>
<dbReference type="GeneID" id="105988688"/>
<sequence length="188" mass="20838">MKLPLPLLLLLGAWAIPGNLGSSASLSATAPQLDEEEKYSAHMPVHMRCDACRAVAYQMWQHLAKAEAKLHIPDSRGRLELTESVYMDVLDQSCSQSWQDYGVREVNQVKRLMGPGLGKEPQPRIRVVITGGPWPSRLSKTCLHYLGEFGEDLIYETHQQGQEALEALLCEGPQGVCSKEAPASREEL</sequence>
<feature type="chain" id="PRO_5013181761" evidence="1">
    <location>
        <begin position="16"/>
        <end position="188"/>
    </location>
</feature>
<dbReference type="KEGG" id="dord:105988688"/>
<dbReference type="PANTHER" id="PTHR15881:SF2">
    <property type="entry name" value="MARGINAL ZONE B- AND B1-CELL-SPECIFIC PROTEIN"/>
    <property type="match status" value="1"/>
</dbReference>